<name>A0A183GN72_HELPZ</name>
<accession>A0A183GN72</accession>
<evidence type="ECO:0000313" key="3">
    <source>
        <dbReference type="WBParaSite" id="HPBE_0002414201-mRNA-1"/>
    </source>
</evidence>
<keyword evidence="2" id="KW-1185">Reference proteome</keyword>
<protein>
    <submittedName>
        <fullName evidence="3">Transmembrane protein</fullName>
    </submittedName>
</protein>
<evidence type="ECO:0000313" key="2">
    <source>
        <dbReference type="Proteomes" id="UP000050761"/>
    </source>
</evidence>
<evidence type="ECO:0000313" key="1">
    <source>
        <dbReference type="EMBL" id="VDP43092.1"/>
    </source>
</evidence>
<dbReference type="Proteomes" id="UP000050761">
    <property type="component" value="Unassembled WGS sequence"/>
</dbReference>
<reference evidence="3" key="2">
    <citation type="submission" date="2019-09" db="UniProtKB">
        <authorList>
            <consortium name="WormBaseParasite"/>
        </authorList>
    </citation>
    <scope>IDENTIFICATION</scope>
</reference>
<dbReference type="AlphaFoldDB" id="A0A183GN72"/>
<dbReference type="WBParaSite" id="HPBE_0002414201-mRNA-1">
    <property type="protein sequence ID" value="HPBE_0002414201-mRNA-1"/>
    <property type="gene ID" value="HPBE_0002414201"/>
</dbReference>
<accession>A0A3P8CVW6</accession>
<organism evidence="2 3">
    <name type="scientific">Heligmosomoides polygyrus</name>
    <name type="common">Parasitic roundworm</name>
    <dbReference type="NCBI Taxonomy" id="6339"/>
    <lineage>
        <taxon>Eukaryota</taxon>
        <taxon>Metazoa</taxon>
        <taxon>Ecdysozoa</taxon>
        <taxon>Nematoda</taxon>
        <taxon>Chromadorea</taxon>
        <taxon>Rhabditida</taxon>
        <taxon>Rhabditina</taxon>
        <taxon>Rhabditomorpha</taxon>
        <taxon>Strongyloidea</taxon>
        <taxon>Heligmosomidae</taxon>
        <taxon>Heligmosomoides</taxon>
    </lineage>
</organism>
<gene>
    <name evidence="1" type="ORF">HPBE_LOCUS24141</name>
</gene>
<proteinExistence type="predicted"/>
<dbReference type="EMBL" id="UZAH01035902">
    <property type="protein sequence ID" value="VDP43092.1"/>
    <property type="molecule type" value="Genomic_DNA"/>
</dbReference>
<reference evidence="1 2" key="1">
    <citation type="submission" date="2018-11" db="EMBL/GenBank/DDBJ databases">
        <authorList>
            <consortium name="Pathogen Informatics"/>
        </authorList>
    </citation>
    <scope>NUCLEOTIDE SEQUENCE [LARGE SCALE GENOMIC DNA]</scope>
</reference>
<sequence length="189" mass="20496">MLVVRPRAFTALVVCAFLAAVATVLLVTRPTSSASLSAHSLPTDDLLVADDVLQPFARAKYSEHDLFSLTKIDSHVSTSAIAFPTVLSFVLSDDQRRIVAHSLLQSPFLHRMLLAEVSCERGDLWPADGRNVSGALRGLPPETSSNWLSISCNSLQLVFLVDCKATQTTMSYGTSNHERKSVSVPRSGQ</sequence>